<keyword evidence="2" id="KW-1185">Reference proteome</keyword>
<dbReference type="GO" id="GO:0005829">
    <property type="term" value="C:cytosol"/>
    <property type="evidence" value="ECO:0007669"/>
    <property type="project" value="TreeGrafter"/>
</dbReference>
<dbReference type="SFLD" id="SFLDS00003">
    <property type="entry name" value="Haloacid_Dehalogenase"/>
    <property type="match status" value="1"/>
</dbReference>
<dbReference type="InterPro" id="IPR023214">
    <property type="entry name" value="HAD_sf"/>
</dbReference>
<dbReference type="InterPro" id="IPR023198">
    <property type="entry name" value="PGP-like_dom2"/>
</dbReference>
<dbReference type="Gene3D" id="3.40.50.1000">
    <property type="entry name" value="HAD superfamily/HAD-like"/>
    <property type="match status" value="1"/>
</dbReference>
<dbReference type="InterPro" id="IPR041492">
    <property type="entry name" value="HAD_2"/>
</dbReference>
<dbReference type="SFLD" id="SFLDG01129">
    <property type="entry name" value="C1.5:_HAD__Beta-PGM__Phosphata"/>
    <property type="match status" value="1"/>
</dbReference>
<proteinExistence type="predicted"/>
<dbReference type="InterPro" id="IPR036412">
    <property type="entry name" value="HAD-like_sf"/>
</dbReference>
<dbReference type="STRING" id="1036181.SAMN05421756_10551"/>
<dbReference type="PANTHER" id="PTHR43434">
    <property type="entry name" value="PHOSPHOGLYCOLATE PHOSPHATASE"/>
    <property type="match status" value="1"/>
</dbReference>
<dbReference type="Pfam" id="PF13419">
    <property type="entry name" value="HAD_2"/>
    <property type="match status" value="1"/>
</dbReference>
<gene>
    <name evidence="1" type="ORF">SAMN05421756_10551</name>
</gene>
<dbReference type="Gene3D" id="1.10.150.240">
    <property type="entry name" value="Putative phosphatase, domain 2"/>
    <property type="match status" value="1"/>
</dbReference>
<evidence type="ECO:0000313" key="2">
    <source>
        <dbReference type="Proteomes" id="UP000198504"/>
    </source>
</evidence>
<dbReference type="PANTHER" id="PTHR43434:SF20">
    <property type="entry name" value="5'-NUCLEOTIDASE"/>
    <property type="match status" value="1"/>
</dbReference>
<dbReference type="SUPFAM" id="SSF56784">
    <property type="entry name" value="HAD-like"/>
    <property type="match status" value="1"/>
</dbReference>
<dbReference type="Proteomes" id="UP000198504">
    <property type="component" value="Unassembled WGS sequence"/>
</dbReference>
<dbReference type="AlphaFoldDB" id="A0A1H9I2C1"/>
<name>A0A1H9I2C1_9ACTN</name>
<evidence type="ECO:0000313" key="1">
    <source>
        <dbReference type="EMBL" id="SEQ68761.1"/>
    </source>
</evidence>
<dbReference type="EMBL" id="FOFA01000005">
    <property type="protein sequence ID" value="SEQ68761.1"/>
    <property type="molecule type" value="Genomic_DNA"/>
</dbReference>
<accession>A0A1H9I2C1</accession>
<sequence length="219" mass="22856">MSRLPRWSDVSAVVLDVDGTVLDSADGIVAGFRHALVAVGVSPPTDEGLRSDVGPQLVTLLPALGVPPERLAAAVAAYRSFYLHEGLHQARPYEGVSAVLDRLAAELRLGTATAKRTDVAVAILEAHGLAGRFEVVNGLADDHPTKAATLAQTLDLLGGIDPAHAVMVGDRHSDVVAGREVGTRTVGVLWGYGSRSELEDAGADVLLEHPSELVDLLLG</sequence>
<dbReference type="InterPro" id="IPR050155">
    <property type="entry name" value="HAD-like_hydrolase_sf"/>
</dbReference>
<dbReference type="RefSeq" id="WP_170854115.1">
    <property type="nucleotide sequence ID" value="NZ_FOFA01000005.1"/>
</dbReference>
<dbReference type="GO" id="GO:0004713">
    <property type="term" value="F:protein tyrosine kinase activity"/>
    <property type="evidence" value="ECO:0007669"/>
    <property type="project" value="TreeGrafter"/>
</dbReference>
<protein>
    <submittedName>
        <fullName evidence="1">Phosphoglycolate phosphatase</fullName>
    </submittedName>
</protein>
<organism evidence="1 2">
    <name type="scientific">Microlunatus flavus</name>
    <dbReference type="NCBI Taxonomy" id="1036181"/>
    <lineage>
        <taxon>Bacteria</taxon>
        <taxon>Bacillati</taxon>
        <taxon>Actinomycetota</taxon>
        <taxon>Actinomycetes</taxon>
        <taxon>Propionibacteriales</taxon>
        <taxon>Propionibacteriaceae</taxon>
        <taxon>Microlunatus</taxon>
    </lineage>
</organism>
<reference evidence="2" key="1">
    <citation type="submission" date="2016-10" db="EMBL/GenBank/DDBJ databases">
        <authorList>
            <person name="Varghese N."/>
            <person name="Submissions S."/>
        </authorList>
    </citation>
    <scope>NUCLEOTIDE SEQUENCE [LARGE SCALE GENOMIC DNA]</scope>
    <source>
        <strain evidence="2">CGMCC 4.6856</strain>
    </source>
</reference>